<reference evidence="2" key="1">
    <citation type="journal article" date="2014" name="Nat. Genet.">
        <title>Genome of the human hookworm Necator americanus.</title>
        <authorList>
            <person name="Tang Y.T."/>
            <person name="Gao X."/>
            <person name="Rosa B.A."/>
            <person name="Abubucker S."/>
            <person name="Hallsworth-Pepin K."/>
            <person name="Martin J."/>
            <person name="Tyagi R."/>
            <person name="Heizer E."/>
            <person name="Zhang X."/>
            <person name="Bhonagiri-Palsikar V."/>
            <person name="Minx P."/>
            <person name="Warren W.C."/>
            <person name="Wang Q."/>
            <person name="Zhan B."/>
            <person name="Hotez P.J."/>
            <person name="Sternberg P.W."/>
            <person name="Dougall A."/>
            <person name="Gaze S.T."/>
            <person name="Mulvenna J."/>
            <person name="Sotillo J."/>
            <person name="Ranganathan S."/>
            <person name="Rabelo E.M."/>
            <person name="Wilson R.K."/>
            <person name="Felgner P.L."/>
            <person name="Bethony J."/>
            <person name="Hawdon J.M."/>
            <person name="Gasser R.B."/>
            <person name="Loukas A."/>
            <person name="Mitreva M."/>
        </authorList>
    </citation>
    <scope>NUCLEOTIDE SEQUENCE [LARGE SCALE GENOMIC DNA]</scope>
</reference>
<evidence type="ECO:0000313" key="2">
    <source>
        <dbReference type="Proteomes" id="UP000053676"/>
    </source>
</evidence>
<sequence>MLPTTTDEDYYAFVDDIGKSWRPAKLQQSSSLIIWLGVAEERKEHYFWRRGPCDTLEKYTYRLLRRDEIYIQL</sequence>
<accession>W2T7R5</accession>
<dbReference type="Proteomes" id="UP000053676">
    <property type="component" value="Unassembled WGS sequence"/>
</dbReference>
<proteinExistence type="predicted"/>
<protein>
    <submittedName>
        <fullName evidence="1">Uncharacterized protein</fullName>
    </submittedName>
</protein>
<dbReference type="AlphaFoldDB" id="W2T7R5"/>
<dbReference type="KEGG" id="nai:NECAME_03082"/>
<organism evidence="1 2">
    <name type="scientific">Necator americanus</name>
    <name type="common">Human hookworm</name>
    <dbReference type="NCBI Taxonomy" id="51031"/>
    <lineage>
        <taxon>Eukaryota</taxon>
        <taxon>Metazoa</taxon>
        <taxon>Ecdysozoa</taxon>
        <taxon>Nematoda</taxon>
        <taxon>Chromadorea</taxon>
        <taxon>Rhabditida</taxon>
        <taxon>Rhabditina</taxon>
        <taxon>Rhabditomorpha</taxon>
        <taxon>Strongyloidea</taxon>
        <taxon>Ancylostomatidae</taxon>
        <taxon>Bunostominae</taxon>
        <taxon>Necator</taxon>
    </lineage>
</organism>
<keyword evidence="2" id="KW-1185">Reference proteome</keyword>
<name>W2T7R5_NECAM</name>
<gene>
    <name evidence="1" type="ORF">NECAME_03082</name>
</gene>
<dbReference type="EMBL" id="KI660157">
    <property type="protein sequence ID" value="ETN77664.1"/>
    <property type="molecule type" value="Genomic_DNA"/>
</dbReference>
<evidence type="ECO:0000313" key="1">
    <source>
        <dbReference type="EMBL" id="ETN77664.1"/>
    </source>
</evidence>